<organism evidence="2 3">
    <name type="scientific">Peiella sedimenti</name>
    <dbReference type="NCBI Taxonomy" id="3061083"/>
    <lineage>
        <taxon>Bacteria</taxon>
        <taxon>Pseudomonadati</taxon>
        <taxon>Pseudomonadota</taxon>
        <taxon>Alphaproteobacteria</taxon>
        <taxon>Caulobacterales</taxon>
        <taxon>Caulobacteraceae</taxon>
        <taxon>Peiella</taxon>
    </lineage>
</organism>
<dbReference type="RefSeq" id="WP_302108857.1">
    <property type="nucleotide sequence ID" value="NZ_JAUKTR010000001.1"/>
</dbReference>
<reference evidence="2" key="1">
    <citation type="submission" date="2023-07" db="EMBL/GenBank/DDBJ databases">
        <title>Brevundimonas soil sp. nov., isolated from the soil of chemical plant.</title>
        <authorList>
            <person name="Wu N."/>
        </authorList>
    </citation>
    <scope>NUCLEOTIDE SEQUENCE</scope>
    <source>
        <strain evidence="2">XZ-24</strain>
    </source>
</reference>
<gene>
    <name evidence="2" type="ORF">Q0812_03260</name>
</gene>
<feature type="transmembrane region" description="Helical" evidence="1">
    <location>
        <begin position="56"/>
        <end position="74"/>
    </location>
</feature>
<evidence type="ECO:0000313" key="2">
    <source>
        <dbReference type="EMBL" id="MDO1558444.1"/>
    </source>
</evidence>
<keyword evidence="1" id="KW-1133">Transmembrane helix</keyword>
<sequence length="138" mass="15690">MSLVAFQDIGCRAEPKARRRGLLAGAMGRIVKVAAIAAGSVLMVGGVLIAPLPGPFGLPISAVGLMLILKNSYWAKRQFIRVQYARPGWVYPVRRLMRPKPEFAPVTWQSMLRMERLLLRRGQDRVLKRFRHSLKRRR</sequence>
<proteinExistence type="predicted"/>
<dbReference type="EMBL" id="JAUKTR010000001">
    <property type="protein sequence ID" value="MDO1558444.1"/>
    <property type="molecule type" value="Genomic_DNA"/>
</dbReference>
<keyword evidence="1" id="KW-0472">Membrane</keyword>
<keyword evidence="1" id="KW-0812">Transmembrane</keyword>
<protein>
    <recommendedName>
        <fullName evidence="4">Transmembrane protein (PGPGW)</fullName>
    </recommendedName>
</protein>
<evidence type="ECO:0000256" key="1">
    <source>
        <dbReference type="SAM" id="Phobius"/>
    </source>
</evidence>
<keyword evidence="3" id="KW-1185">Reference proteome</keyword>
<feature type="transmembrane region" description="Helical" evidence="1">
    <location>
        <begin position="30"/>
        <end position="50"/>
    </location>
</feature>
<name>A0ABT8SIT2_9CAUL</name>
<comment type="caution">
    <text evidence="2">The sequence shown here is derived from an EMBL/GenBank/DDBJ whole genome shotgun (WGS) entry which is preliminary data.</text>
</comment>
<evidence type="ECO:0000313" key="3">
    <source>
        <dbReference type="Proteomes" id="UP001169063"/>
    </source>
</evidence>
<evidence type="ECO:0008006" key="4">
    <source>
        <dbReference type="Google" id="ProtNLM"/>
    </source>
</evidence>
<dbReference type="Proteomes" id="UP001169063">
    <property type="component" value="Unassembled WGS sequence"/>
</dbReference>
<accession>A0ABT8SIT2</accession>